<comment type="caution">
    <text evidence="4">The sequence shown here is derived from an EMBL/GenBank/DDBJ whole genome shotgun (WGS) entry which is preliminary data.</text>
</comment>
<gene>
    <name evidence="4" type="primary">DAL81_2</name>
    <name evidence="4" type="ORF">QQS21_007071</name>
</gene>
<evidence type="ECO:0000256" key="1">
    <source>
        <dbReference type="ARBA" id="ARBA00023242"/>
    </source>
</evidence>
<dbReference type="GO" id="GO:0003677">
    <property type="term" value="F:DNA binding"/>
    <property type="evidence" value="ECO:0007669"/>
    <property type="project" value="InterPro"/>
</dbReference>
<dbReference type="InterPro" id="IPR050797">
    <property type="entry name" value="Carb_Metab_Trans_Reg"/>
</dbReference>
<feature type="compositionally biased region" description="Polar residues" evidence="2">
    <location>
        <begin position="49"/>
        <end position="60"/>
    </location>
</feature>
<dbReference type="Proteomes" id="UP001251528">
    <property type="component" value="Unassembled WGS sequence"/>
</dbReference>
<dbReference type="AlphaFoldDB" id="A0AAJ0CNV6"/>
<feature type="region of interest" description="Disordered" evidence="2">
    <location>
        <begin position="49"/>
        <end position="68"/>
    </location>
</feature>
<sequence length="581" mass="64207">MHILERADLSISSPVYLTDAGSGIAEAPGDSTSTSLAAAIDGDSLVASQTDVTGDTTPSPQNRPIPRPRILSNTLGLDLNTHAEYVGLTDCLEPVLLDLHRPEGTASSHIATASSRHTFARRLDHRTSFLVHSDGLTASDTQRVVDLDLIEDAVRPLGRALVDLYFRVVHPSFPILHKGVFISKHRSSHRHFAPSLLAAVYLVALDWHLYDSSLAGYETEVLPDIATLEKLADRTIAQDMRRPKLSTLEAGLLLLQRHRSKTDGSSCAHGSSSRTFTAQLVAMAQDLGIHIDCSSWNIPPWEIGLRRRLGWALYMQDRWGACAHGRPFLIHHNDWDVKMCSNSDYPELEEAVNRWSDSDSNIATGWEIFLKHVELTRIMSEVHETFYSGAATRAGGTWDREGILAAVDMAKPLILRLREWYENLPRHLHMEAIKSRGLCANGAIHLAYMSVEVTLYRALVRNITPDTPADLHQSLRSAARRKVQDVVSLMESLRPEHTAAFWGSAASYQAAEGGSLAGLLWATADSAEEMSWCSAQIEDLRWALRVRGAAAAFAREALHLIERDVGGLGIVKMNTEYGERC</sequence>
<dbReference type="GO" id="GO:0001080">
    <property type="term" value="P:nitrogen catabolite activation of transcription from RNA polymerase II promoter"/>
    <property type="evidence" value="ECO:0007669"/>
    <property type="project" value="TreeGrafter"/>
</dbReference>
<dbReference type="EMBL" id="JASWJB010000139">
    <property type="protein sequence ID" value="KAK2595218.1"/>
    <property type="molecule type" value="Genomic_DNA"/>
</dbReference>
<accession>A0AAJ0CNV6</accession>
<evidence type="ECO:0000313" key="5">
    <source>
        <dbReference type="Proteomes" id="UP001251528"/>
    </source>
</evidence>
<dbReference type="GO" id="GO:0006351">
    <property type="term" value="P:DNA-templated transcription"/>
    <property type="evidence" value="ECO:0007669"/>
    <property type="project" value="InterPro"/>
</dbReference>
<keyword evidence="1" id="KW-0539">Nucleus</keyword>
<feature type="domain" description="Xylanolytic transcriptional activator regulatory" evidence="3">
    <location>
        <begin position="273"/>
        <end position="346"/>
    </location>
</feature>
<name>A0AAJ0CNV6_9HYPO</name>
<dbReference type="GO" id="GO:0005634">
    <property type="term" value="C:nucleus"/>
    <property type="evidence" value="ECO:0007669"/>
    <property type="project" value="TreeGrafter"/>
</dbReference>
<dbReference type="GO" id="GO:0008270">
    <property type="term" value="F:zinc ion binding"/>
    <property type="evidence" value="ECO:0007669"/>
    <property type="project" value="InterPro"/>
</dbReference>
<evidence type="ECO:0000313" key="4">
    <source>
        <dbReference type="EMBL" id="KAK2595218.1"/>
    </source>
</evidence>
<evidence type="ECO:0000256" key="2">
    <source>
        <dbReference type="SAM" id="MobiDB-lite"/>
    </source>
</evidence>
<reference evidence="4" key="1">
    <citation type="submission" date="2023-06" db="EMBL/GenBank/DDBJ databases">
        <title>Conoideocrella luteorostrata (Hypocreales: Clavicipitaceae), a potential biocontrol fungus for elongate hemlock scale in United States Christmas tree production areas.</title>
        <authorList>
            <person name="Barrett H."/>
            <person name="Lovett B."/>
            <person name="Macias A.M."/>
            <person name="Stajich J.E."/>
            <person name="Kasson M.T."/>
        </authorList>
    </citation>
    <scope>NUCLEOTIDE SEQUENCE</scope>
    <source>
        <strain evidence="4">ARSEF 14590</strain>
    </source>
</reference>
<evidence type="ECO:0000259" key="3">
    <source>
        <dbReference type="SMART" id="SM00906"/>
    </source>
</evidence>
<dbReference type="PANTHER" id="PTHR31668">
    <property type="entry name" value="GLUCOSE TRANSPORT TRANSCRIPTION REGULATOR RGT1-RELATED-RELATED"/>
    <property type="match status" value="1"/>
</dbReference>
<dbReference type="InterPro" id="IPR007219">
    <property type="entry name" value="XnlR_reg_dom"/>
</dbReference>
<proteinExistence type="predicted"/>
<keyword evidence="5" id="KW-1185">Reference proteome</keyword>
<dbReference type="Pfam" id="PF04082">
    <property type="entry name" value="Fungal_trans"/>
    <property type="match status" value="1"/>
</dbReference>
<protein>
    <submittedName>
        <fullName evidence="4">Fungal specific transcription factor</fullName>
    </submittedName>
</protein>
<dbReference type="SMART" id="SM00906">
    <property type="entry name" value="Fungal_trans"/>
    <property type="match status" value="1"/>
</dbReference>
<dbReference type="CDD" id="cd12148">
    <property type="entry name" value="fungal_TF_MHR"/>
    <property type="match status" value="1"/>
</dbReference>
<organism evidence="4 5">
    <name type="scientific">Conoideocrella luteorostrata</name>
    <dbReference type="NCBI Taxonomy" id="1105319"/>
    <lineage>
        <taxon>Eukaryota</taxon>
        <taxon>Fungi</taxon>
        <taxon>Dikarya</taxon>
        <taxon>Ascomycota</taxon>
        <taxon>Pezizomycotina</taxon>
        <taxon>Sordariomycetes</taxon>
        <taxon>Hypocreomycetidae</taxon>
        <taxon>Hypocreales</taxon>
        <taxon>Clavicipitaceae</taxon>
        <taxon>Conoideocrella</taxon>
    </lineage>
</organism>
<dbReference type="PANTHER" id="PTHR31668:SF4">
    <property type="entry name" value="TRANSCRIPTIONAL ACTIVATOR PROTEIN DAL81"/>
    <property type="match status" value="1"/>
</dbReference>